<dbReference type="GO" id="GO:0005829">
    <property type="term" value="C:cytosol"/>
    <property type="evidence" value="ECO:0007669"/>
    <property type="project" value="TreeGrafter"/>
</dbReference>
<dbReference type="PANTHER" id="PTHR24567">
    <property type="entry name" value="CRP FAMILY TRANSCRIPTIONAL REGULATORY PROTEIN"/>
    <property type="match status" value="1"/>
</dbReference>
<keyword evidence="2" id="KW-0238">DNA-binding</keyword>
<evidence type="ECO:0000256" key="2">
    <source>
        <dbReference type="ARBA" id="ARBA00023125"/>
    </source>
</evidence>
<evidence type="ECO:0000256" key="3">
    <source>
        <dbReference type="ARBA" id="ARBA00023163"/>
    </source>
</evidence>
<dbReference type="InterPro" id="IPR036388">
    <property type="entry name" value="WH-like_DNA-bd_sf"/>
</dbReference>
<dbReference type="Gene3D" id="1.10.10.10">
    <property type="entry name" value="Winged helix-like DNA-binding domain superfamily/Winged helix DNA-binding domain"/>
    <property type="match status" value="1"/>
</dbReference>
<dbReference type="GO" id="GO:0003700">
    <property type="term" value="F:DNA-binding transcription factor activity"/>
    <property type="evidence" value="ECO:0007669"/>
    <property type="project" value="TreeGrafter"/>
</dbReference>
<dbReference type="EMBL" id="MLJW01000126">
    <property type="protein sequence ID" value="OIQ97910.1"/>
    <property type="molecule type" value="Genomic_DNA"/>
</dbReference>
<dbReference type="AlphaFoldDB" id="A0A1J5RPF2"/>
<keyword evidence="3" id="KW-0804">Transcription</keyword>
<reference evidence="5" key="1">
    <citation type="submission" date="2016-10" db="EMBL/GenBank/DDBJ databases">
        <title>Sequence of Gallionella enrichment culture.</title>
        <authorList>
            <person name="Poehlein A."/>
            <person name="Muehling M."/>
            <person name="Daniel R."/>
        </authorList>
    </citation>
    <scope>NUCLEOTIDE SEQUENCE</scope>
</reference>
<dbReference type="InterPro" id="IPR018490">
    <property type="entry name" value="cNMP-bd_dom_sf"/>
</dbReference>
<evidence type="ECO:0000256" key="1">
    <source>
        <dbReference type="ARBA" id="ARBA00023015"/>
    </source>
</evidence>
<proteinExistence type="predicted"/>
<feature type="domain" description="Cyclic nucleotide-binding" evidence="4">
    <location>
        <begin position="11"/>
        <end position="114"/>
    </location>
</feature>
<evidence type="ECO:0000313" key="5">
    <source>
        <dbReference type="EMBL" id="OIQ97910.1"/>
    </source>
</evidence>
<dbReference type="Gene3D" id="2.60.120.10">
    <property type="entry name" value="Jelly Rolls"/>
    <property type="match status" value="1"/>
</dbReference>
<dbReference type="InterPro" id="IPR000595">
    <property type="entry name" value="cNMP-bd_dom"/>
</dbReference>
<dbReference type="InterPro" id="IPR050397">
    <property type="entry name" value="Env_Response_Regulators"/>
</dbReference>
<dbReference type="SUPFAM" id="SSF46785">
    <property type="entry name" value="Winged helix' DNA-binding domain"/>
    <property type="match status" value="1"/>
</dbReference>
<dbReference type="Pfam" id="PF13545">
    <property type="entry name" value="HTH_Crp_2"/>
    <property type="match status" value="1"/>
</dbReference>
<dbReference type="Pfam" id="PF00027">
    <property type="entry name" value="cNMP_binding"/>
    <property type="match status" value="1"/>
</dbReference>
<keyword evidence="5" id="KW-0675">Receptor</keyword>
<evidence type="ECO:0000259" key="4">
    <source>
        <dbReference type="PROSITE" id="PS50042"/>
    </source>
</evidence>
<comment type="caution">
    <text evidence="5">The sequence shown here is derived from an EMBL/GenBank/DDBJ whole genome shotgun (WGS) entry which is preliminary data.</text>
</comment>
<gene>
    <name evidence="5" type="primary">crp_18</name>
    <name evidence="5" type="ORF">GALL_200920</name>
</gene>
<dbReference type="GO" id="GO:0003677">
    <property type="term" value="F:DNA binding"/>
    <property type="evidence" value="ECO:0007669"/>
    <property type="project" value="UniProtKB-KW"/>
</dbReference>
<dbReference type="SUPFAM" id="SSF51206">
    <property type="entry name" value="cAMP-binding domain-like"/>
    <property type="match status" value="1"/>
</dbReference>
<protein>
    <submittedName>
        <fullName evidence="5">cAMP receptor protein</fullName>
    </submittedName>
</protein>
<accession>A0A1J5RPF2</accession>
<sequence length="225" mass="24651">MPPASLEGITLFEELPAEALHGIAQACRWQRYAPGQLVFDRDSDTLDVYFVVKGTVRISSTVSPEREVALADVGAGQYFGEIAAIDRQRRTARVVALEESLLASLGGPAFVGVMRDHSGVALKVMGRLTRIVRDLDHRVIRLLAQSESQRVWCQLLKLSESDPVHGGGIIRDMPNHGEIATWAGTSRDCVARAIGDLARNGIVRRRTRGLVISDLDRLKLMAGED</sequence>
<dbReference type="InterPro" id="IPR012318">
    <property type="entry name" value="HTH_CRP"/>
</dbReference>
<dbReference type="CDD" id="cd00038">
    <property type="entry name" value="CAP_ED"/>
    <property type="match status" value="1"/>
</dbReference>
<name>A0A1J5RPF2_9ZZZZ</name>
<dbReference type="InterPro" id="IPR014710">
    <property type="entry name" value="RmlC-like_jellyroll"/>
</dbReference>
<keyword evidence="1" id="KW-0805">Transcription regulation</keyword>
<dbReference type="SMART" id="SM00100">
    <property type="entry name" value="cNMP"/>
    <property type="match status" value="1"/>
</dbReference>
<dbReference type="PANTHER" id="PTHR24567:SF74">
    <property type="entry name" value="HTH-TYPE TRANSCRIPTIONAL REGULATOR ARCR"/>
    <property type="match status" value="1"/>
</dbReference>
<organism evidence="5">
    <name type="scientific">mine drainage metagenome</name>
    <dbReference type="NCBI Taxonomy" id="410659"/>
    <lineage>
        <taxon>unclassified sequences</taxon>
        <taxon>metagenomes</taxon>
        <taxon>ecological metagenomes</taxon>
    </lineage>
</organism>
<dbReference type="InterPro" id="IPR036390">
    <property type="entry name" value="WH_DNA-bd_sf"/>
</dbReference>
<dbReference type="PROSITE" id="PS50042">
    <property type="entry name" value="CNMP_BINDING_3"/>
    <property type="match status" value="1"/>
</dbReference>